<keyword evidence="4" id="KW-0443">Lipid metabolism</keyword>
<dbReference type="GO" id="GO:0016020">
    <property type="term" value="C:membrane"/>
    <property type="evidence" value="ECO:0007669"/>
    <property type="project" value="TreeGrafter"/>
</dbReference>
<dbReference type="EMBL" id="CP060789">
    <property type="protein sequence ID" value="QNP55186.1"/>
    <property type="molecule type" value="Genomic_DNA"/>
</dbReference>
<evidence type="ECO:0000256" key="5">
    <source>
        <dbReference type="ARBA" id="ARBA00032875"/>
    </source>
</evidence>
<comment type="similarity">
    <text evidence="1">Belongs to the ATP-dependent AMP-binding enzyme family.</text>
</comment>
<evidence type="ECO:0000313" key="8">
    <source>
        <dbReference type="Proteomes" id="UP000516117"/>
    </source>
</evidence>
<organism evidence="7 8">
    <name type="scientific">Tessaracoccus defluvii</name>
    <dbReference type="NCBI Taxonomy" id="1285901"/>
    <lineage>
        <taxon>Bacteria</taxon>
        <taxon>Bacillati</taxon>
        <taxon>Actinomycetota</taxon>
        <taxon>Actinomycetes</taxon>
        <taxon>Propionibacteriales</taxon>
        <taxon>Propionibacteriaceae</taxon>
        <taxon>Tessaracoccus</taxon>
    </lineage>
</organism>
<dbReference type="GO" id="GO:0004467">
    <property type="term" value="F:long-chain fatty acid-CoA ligase activity"/>
    <property type="evidence" value="ECO:0007669"/>
    <property type="project" value="TreeGrafter"/>
</dbReference>
<keyword evidence="8" id="KW-1185">Reference proteome</keyword>
<proteinExistence type="inferred from homology"/>
<dbReference type="SUPFAM" id="SSF56801">
    <property type="entry name" value="Acetyl-CoA synthetase-like"/>
    <property type="match status" value="1"/>
</dbReference>
<dbReference type="Gene3D" id="3.40.50.12780">
    <property type="entry name" value="N-terminal domain of ligase-like"/>
    <property type="match status" value="1"/>
</dbReference>
<dbReference type="InterPro" id="IPR042099">
    <property type="entry name" value="ANL_N_sf"/>
</dbReference>
<dbReference type="AlphaFoldDB" id="A0A7H0H3S0"/>
<reference evidence="7 8" key="1">
    <citation type="submission" date="2020-08" db="EMBL/GenBank/DDBJ databases">
        <title>Genome sequence of Tessaracoccus defluvii JCM 17540T.</title>
        <authorList>
            <person name="Hyun D.-W."/>
            <person name="Bae J.-W."/>
        </authorList>
    </citation>
    <scope>NUCLEOTIDE SEQUENCE [LARGE SCALE GENOMIC DNA]</scope>
    <source>
        <strain evidence="7 8">JCM 17540</strain>
    </source>
</reference>
<feature type="region of interest" description="Disordered" evidence="6">
    <location>
        <begin position="1"/>
        <end position="61"/>
    </location>
</feature>
<dbReference type="Pfam" id="PF23562">
    <property type="entry name" value="AMP-binding_C_3"/>
    <property type="match status" value="1"/>
</dbReference>
<dbReference type="PANTHER" id="PTHR43272:SF32">
    <property type="entry name" value="AMP-DEPENDENT SYNTHETASE_LIGASE DOMAIN-CONTAINING PROTEIN"/>
    <property type="match status" value="1"/>
</dbReference>
<evidence type="ECO:0000256" key="2">
    <source>
        <dbReference type="ARBA" id="ARBA00022598"/>
    </source>
</evidence>
<dbReference type="PANTHER" id="PTHR43272">
    <property type="entry name" value="LONG-CHAIN-FATTY-ACID--COA LIGASE"/>
    <property type="match status" value="1"/>
</dbReference>
<evidence type="ECO:0000256" key="6">
    <source>
        <dbReference type="SAM" id="MobiDB-lite"/>
    </source>
</evidence>
<accession>A0A7H0H3S0</accession>
<evidence type="ECO:0000256" key="1">
    <source>
        <dbReference type="ARBA" id="ARBA00006432"/>
    </source>
</evidence>
<gene>
    <name evidence="7" type="ORF">H9L22_13145</name>
</gene>
<dbReference type="Proteomes" id="UP000516117">
    <property type="component" value="Chromosome"/>
</dbReference>
<feature type="compositionally biased region" description="Basic and acidic residues" evidence="6">
    <location>
        <begin position="47"/>
        <end position="60"/>
    </location>
</feature>
<dbReference type="KEGG" id="tdf:H9L22_13145"/>
<evidence type="ECO:0000313" key="7">
    <source>
        <dbReference type="EMBL" id="QNP55186.1"/>
    </source>
</evidence>
<keyword evidence="2" id="KW-0436">Ligase</keyword>
<protein>
    <recommendedName>
        <fullName evidence="5">Acyl-CoA synthetase</fullName>
    </recommendedName>
</protein>
<name>A0A7H0H3S0_9ACTN</name>
<sequence>MGHCQAGHRGQAGAEQRPGGARRTQERARLRRRAAAGGDRGVLRGGRAADHAGLRPDGDQPARLLQLAPRFQARHRGQGPARGELRIAEHGEILYRGPNVMLGYWGNEQATAETIDEEGWLHTGDIGYVDTDGFLTITDRLKDIIVTLGGKNVAPQPIEGLILADPLFEHAVLLGDNRPFVTLLVKPSLPQVEDLGKRLQWPGTVQDWLASSELLEELRRRVEELTAKLPSQEQPKGTSVLTEEFTMDNGLLTPTLKVKRREVEARFKAMVDDMYARLEKLRKSDQ</sequence>
<evidence type="ECO:0000256" key="3">
    <source>
        <dbReference type="ARBA" id="ARBA00022832"/>
    </source>
</evidence>
<keyword evidence="3" id="KW-0276">Fatty acid metabolism</keyword>
<evidence type="ECO:0000256" key="4">
    <source>
        <dbReference type="ARBA" id="ARBA00023098"/>
    </source>
</evidence>